<dbReference type="PANTHER" id="PTHR23150">
    <property type="entry name" value="SULFATASE MODIFYING FACTOR 1, 2"/>
    <property type="match status" value="1"/>
</dbReference>
<dbReference type="InterPro" id="IPR042095">
    <property type="entry name" value="SUMF_sf"/>
</dbReference>
<dbReference type="Pfam" id="PF12867">
    <property type="entry name" value="DinB_2"/>
    <property type="match status" value="1"/>
</dbReference>
<feature type="domain" description="Sulfatase-modifying factor enzyme-like" evidence="5">
    <location>
        <begin position="356"/>
        <end position="624"/>
    </location>
</feature>
<evidence type="ECO:0000256" key="2">
    <source>
        <dbReference type="ARBA" id="ARBA00023004"/>
    </source>
</evidence>
<dbReference type="InterPro" id="IPR005532">
    <property type="entry name" value="SUMF_dom"/>
</dbReference>
<dbReference type="SUPFAM" id="SSF56436">
    <property type="entry name" value="C-type lectin-like"/>
    <property type="match status" value="1"/>
</dbReference>
<organism evidence="7 8">
    <name type="scientific">Aphanomyces astaci</name>
    <name type="common">Crayfish plague agent</name>
    <dbReference type="NCBI Taxonomy" id="112090"/>
    <lineage>
        <taxon>Eukaryota</taxon>
        <taxon>Sar</taxon>
        <taxon>Stramenopiles</taxon>
        <taxon>Oomycota</taxon>
        <taxon>Saprolegniomycetes</taxon>
        <taxon>Saprolegniales</taxon>
        <taxon>Verrucalvaceae</taxon>
        <taxon>Aphanomyces</taxon>
    </lineage>
</organism>
<gene>
    <name evidence="7" type="ORF">DYB37_011913</name>
</gene>
<dbReference type="InterPro" id="IPR027577">
    <property type="entry name" value="OvoA_Nterm"/>
</dbReference>
<evidence type="ECO:0000313" key="8">
    <source>
        <dbReference type="Proteomes" id="UP000285430"/>
    </source>
</evidence>
<dbReference type="AlphaFoldDB" id="A0A3R7AXN4"/>
<dbReference type="Pfam" id="PF03781">
    <property type="entry name" value="FGE-sulfatase"/>
    <property type="match status" value="1"/>
</dbReference>
<sequence>MLPITAFPRRFITAKARSKVLVVSTMAPSPSRRHYRQVHSTSAAVSDLLTSNRFQDAAKKHVHARTKPVNEPPHRHHRHDDLHPSSTSSSMSSVNLSFSGLYPEPLWCTTSPRTPCNDPSFPGLVDGQLHSIAMPNLTTCTRQDVVDYFDNTWALTDMLFSSFQSEAAFVQPPPHQLRHPMAFYYGHPTCFYINKCRLAGLLDQPVNAAFEDLFEVGVDEMRWDDMSKNEKEWPSVACVQAYRRQVYGVIKGLLESHADFADGHGPITAASQSWALFMAMEHERIHLETSSVLMQEHAVDNFVQPDTFPSYHPSASRPRSAKVPVEGTDYPVNRMIQVATHDGRPHVVTLGKPQSFPSFGWDNEYGTKTVAVASPFAASSQLVSNGAFWQFVKDGGYLNQKLWSATGWAWRSFRNTKWPQFWRPDGPQGSHEYRLRALFDEIDMQWDWPVQVNLHEAQAFCRWKNQQDDNIASEYYHVITEPMHQLLRNDIDKSNPMTSSTTFQDAILNPLPRHTTMATTDDAPQRNTNVSFASFSPVDSMAPNDQGFHDVFGNAWEWCQDHMSALPGFKVHPVYDDFTLPCFDGEHHVIMGGSFMSSGGNGASKFSRFHFRPHFFQHAGFRVVSSAVTTTTDGDQVVDVMTSCVNAPEPHTVVNPFRTSSTFVLHPSKVSSLFLTKLEAQAATQWWDFGAGYDNVHVVLPGDDSIQVDKLERKGEHVGSVLLVVPSALDAQLDKDDEWERVKEGVLPHVEKEGSDCASSESLVCLGIPISTSKIVHLQSVGFTHANILGSVLHTVAFVMTSEYNNVYLIDLTLENLDGNDDDHEVTTEMLGQMEEWFNTHPVRRFHVTNEV</sequence>
<dbReference type="EMBL" id="QUTH01003196">
    <property type="protein sequence ID" value="RHZ21036.1"/>
    <property type="molecule type" value="Genomic_DNA"/>
</dbReference>
<dbReference type="Gene3D" id="3.90.1580.10">
    <property type="entry name" value="paralog of FGE (formylglycine-generating enzyme)"/>
    <property type="match status" value="1"/>
</dbReference>
<dbReference type="InterPro" id="IPR051043">
    <property type="entry name" value="Sulfatase_Mod_Factor_Kinase"/>
</dbReference>
<dbReference type="NCBIfam" id="TIGR04344">
    <property type="entry name" value="ovoA_Nterm"/>
    <property type="match status" value="1"/>
</dbReference>
<feature type="region of interest" description="Disordered" evidence="4">
    <location>
        <begin position="58"/>
        <end position="91"/>
    </location>
</feature>
<keyword evidence="1" id="KW-0560">Oxidoreductase</keyword>
<dbReference type="GO" id="GO:0120147">
    <property type="term" value="F:formylglycine-generating oxidase activity"/>
    <property type="evidence" value="ECO:0007669"/>
    <property type="project" value="TreeGrafter"/>
</dbReference>
<accession>A0A3R7AXN4</accession>
<keyword evidence="2" id="KW-0408">Iron</keyword>
<evidence type="ECO:0000256" key="3">
    <source>
        <dbReference type="ARBA" id="ARBA00037882"/>
    </source>
</evidence>
<comment type="caution">
    <text evidence="7">The sequence shown here is derived from an EMBL/GenBank/DDBJ whole genome shotgun (WGS) entry which is preliminary data.</text>
</comment>
<dbReference type="Proteomes" id="UP000285430">
    <property type="component" value="Unassembled WGS sequence"/>
</dbReference>
<evidence type="ECO:0000259" key="5">
    <source>
        <dbReference type="Pfam" id="PF03781"/>
    </source>
</evidence>
<comment type="pathway">
    <text evidence="3">Amino-acid biosynthesis; ergothioneine biosynthesis.</text>
</comment>
<dbReference type="VEuPathDB" id="FungiDB:H257_16101"/>
<dbReference type="InterPro" id="IPR024775">
    <property type="entry name" value="DinB-like"/>
</dbReference>
<reference evidence="7 8" key="1">
    <citation type="submission" date="2018-08" db="EMBL/GenBank/DDBJ databases">
        <title>Aphanomyces genome sequencing and annotation.</title>
        <authorList>
            <person name="Minardi D."/>
            <person name="Oidtmann B."/>
            <person name="Van Der Giezen M."/>
            <person name="Studholme D.J."/>
        </authorList>
    </citation>
    <scope>NUCLEOTIDE SEQUENCE [LARGE SCALE GENOMIC DNA]</scope>
    <source>
        <strain evidence="7 8">Da</strain>
    </source>
</reference>
<evidence type="ECO:0000259" key="6">
    <source>
        <dbReference type="Pfam" id="PF12867"/>
    </source>
</evidence>
<evidence type="ECO:0008006" key="9">
    <source>
        <dbReference type="Google" id="ProtNLM"/>
    </source>
</evidence>
<proteinExistence type="predicted"/>
<evidence type="ECO:0000256" key="4">
    <source>
        <dbReference type="SAM" id="MobiDB-lite"/>
    </source>
</evidence>
<name>A0A3R7AXN4_APHAT</name>
<protein>
    <recommendedName>
        <fullName evidence="9">Sulfatase-modifying factor enzyme domain-containing protein</fullName>
    </recommendedName>
</protein>
<evidence type="ECO:0000313" key="7">
    <source>
        <dbReference type="EMBL" id="RHZ21036.1"/>
    </source>
</evidence>
<evidence type="ECO:0000256" key="1">
    <source>
        <dbReference type="ARBA" id="ARBA00023002"/>
    </source>
</evidence>
<dbReference type="InterPro" id="IPR016187">
    <property type="entry name" value="CTDL_fold"/>
</dbReference>
<feature type="domain" description="DinB-like" evidence="6">
    <location>
        <begin position="149"/>
        <end position="289"/>
    </location>
</feature>
<dbReference type="PANTHER" id="PTHR23150:SF26">
    <property type="entry name" value="GENERIC METHYLTRANSFERASE"/>
    <property type="match status" value="1"/>
</dbReference>